<organism evidence="2 3">
    <name type="scientific">Pseudidiomarina insulisalsae</name>
    <dbReference type="NCBI Taxonomy" id="575789"/>
    <lineage>
        <taxon>Bacteria</taxon>
        <taxon>Pseudomonadati</taxon>
        <taxon>Pseudomonadota</taxon>
        <taxon>Gammaproteobacteria</taxon>
        <taxon>Alteromonadales</taxon>
        <taxon>Idiomarinaceae</taxon>
        <taxon>Pseudidiomarina</taxon>
    </lineage>
</organism>
<gene>
    <name evidence="2" type="ORF">CWI71_09935</name>
</gene>
<evidence type="ECO:0000256" key="1">
    <source>
        <dbReference type="SAM" id="Phobius"/>
    </source>
</evidence>
<comment type="caution">
    <text evidence="2">The sequence shown here is derived from an EMBL/GenBank/DDBJ whole genome shotgun (WGS) entry which is preliminary data.</text>
</comment>
<dbReference type="EMBL" id="PIPY01000010">
    <property type="protein sequence ID" value="RUO58732.1"/>
    <property type="molecule type" value="Genomic_DNA"/>
</dbReference>
<keyword evidence="1" id="KW-1133">Transmembrane helix</keyword>
<keyword evidence="1" id="KW-0472">Membrane</keyword>
<evidence type="ECO:0008006" key="4">
    <source>
        <dbReference type="Google" id="ProtNLM"/>
    </source>
</evidence>
<dbReference type="Proteomes" id="UP000288259">
    <property type="component" value="Unassembled WGS sequence"/>
</dbReference>
<evidence type="ECO:0000313" key="2">
    <source>
        <dbReference type="EMBL" id="RUO58732.1"/>
    </source>
</evidence>
<name>A0A432YD09_9GAMM</name>
<protein>
    <recommendedName>
        <fullName evidence="4">DUF945 domain-containing protein</fullName>
    </recommendedName>
</protein>
<dbReference type="Pfam" id="PF06097">
    <property type="entry name" value="DUF945"/>
    <property type="match status" value="1"/>
</dbReference>
<accession>A0A432YD09</accession>
<keyword evidence="1" id="KW-0812">Transmembrane</keyword>
<dbReference type="AlphaFoldDB" id="A0A432YD09"/>
<feature type="transmembrane region" description="Helical" evidence="1">
    <location>
        <begin position="37"/>
        <end position="56"/>
    </location>
</feature>
<keyword evidence="3" id="KW-1185">Reference proteome</keyword>
<proteinExistence type="predicted"/>
<dbReference type="InterPro" id="IPR010352">
    <property type="entry name" value="DUF945"/>
</dbReference>
<reference evidence="3" key="1">
    <citation type="journal article" date="2018" name="Front. Microbiol.">
        <title>Genome-Based Analysis Reveals the Taxonomy and Diversity of the Family Idiomarinaceae.</title>
        <authorList>
            <person name="Liu Y."/>
            <person name="Lai Q."/>
            <person name="Shao Z."/>
        </authorList>
    </citation>
    <scope>NUCLEOTIDE SEQUENCE [LARGE SCALE GENOMIC DNA]</scope>
    <source>
        <strain evidence="3">CVS-6</strain>
    </source>
</reference>
<sequence length="504" mass="56802">MLPTIFHAAVSSCKYFFVKVEPTSTSQNGIKIMKFKGLIIGAVVAAAALVVAPWWIGQQVETKVTRYVQLFSEGQPTYHAELLSYERSWFGANATISLSMDPALFAAVDDMESDFSMTMELSIQHGPVLTDQGLELGLNSWQLLATGNDLREQLSWDSERPLYLQQGRVNLLGDAVFIDYIPELQWQSLESEAFLTLSAYRGAGTYQNEVLEYAGDFDRFMAVIEENEIVMDQMALVLNAHASMETLLQGQLYENTARFTVAAIEVSDPDELLFALNGLQVTSELMFRDDLMDGVVNYELAEMFAAGERISDMQLKVALRNLDRQVIQRYIEQFNKLYQQDPEIVEEEFELLLEQEALALLQAEPEFVIERFNAVFPAGRVHGDALVGIYGVTSLPATTDDPDFWFAHLRGDMFTEIDKSLMDWVLERYVEYSLLAMQPGYSEQAEEQQQTAIAQVKAQMLQGLLQSGFLREVEQTYQSSVSFANGELTVNGQVMPLEQWLGAM</sequence>
<evidence type="ECO:0000313" key="3">
    <source>
        <dbReference type="Proteomes" id="UP000288259"/>
    </source>
</evidence>